<comment type="caution">
    <text evidence="2">The sequence shown here is derived from an EMBL/GenBank/DDBJ whole genome shotgun (WGS) entry which is preliminary data.</text>
</comment>
<proteinExistence type="predicted"/>
<feature type="region of interest" description="Disordered" evidence="1">
    <location>
        <begin position="1"/>
        <end position="20"/>
    </location>
</feature>
<gene>
    <name evidence="2" type="ORF">D0Z08_27240</name>
</gene>
<accession>A0A417XUK8</accession>
<dbReference type="Proteomes" id="UP000283644">
    <property type="component" value="Unassembled WGS sequence"/>
</dbReference>
<keyword evidence="3" id="KW-1185">Reference proteome</keyword>
<dbReference type="RefSeq" id="WP_118928439.1">
    <property type="nucleotide sequence ID" value="NZ_QXGH01000038.1"/>
</dbReference>
<sequence>MSGQRVTHREDANPGEVREYRRDREHLYPLEDYQEALAIGSTVTSFCGIEVNLLRGDAAVVVEATEPGVEDCITCVDVWRQRRLVRL</sequence>
<evidence type="ECO:0000313" key="3">
    <source>
        <dbReference type="Proteomes" id="UP000283644"/>
    </source>
</evidence>
<name>A0A417XUK8_9ACTN</name>
<evidence type="ECO:0000256" key="1">
    <source>
        <dbReference type="SAM" id="MobiDB-lite"/>
    </source>
</evidence>
<evidence type="ECO:0000313" key="2">
    <source>
        <dbReference type="EMBL" id="RHW23941.1"/>
    </source>
</evidence>
<reference evidence="2 3" key="1">
    <citation type="submission" date="2018-09" db="EMBL/GenBank/DDBJ databases">
        <title>Genome sequencing of Nocardioides immobilis CCTCC AB 2017083 for comparison to Nocardioides silvaticus.</title>
        <authorList>
            <person name="Li C."/>
            <person name="Wang G."/>
        </authorList>
    </citation>
    <scope>NUCLEOTIDE SEQUENCE [LARGE SCALE GENOMIC DNA]</scope>
    <source>
        <strain evidence="2 3">CCTCC AB 2017083</strain>
    </source>
</reference>
<dbReference type="EMBL" id="QXGH01000038">
    <property type="protein sequence ID" value="RHW23941.1"/>
    <property type="molecule type" value="Genomic_DNA"/>
</dbReference>
<organism evidence="2 3">
    <name type="scientific">Nocardioides immobilis</name>
    <dbReference type="NCBI Taxonomy" id="2049295"/>
    <lineage>
        <taxon>Bacteria</taxon>
        <taxon>Bacillati</taxon>
        <taxon>Actinomycetota</taxon>
        <taxon>Actinomycetes</taxon>
        <taxon>Propionibacteriales</taxon>
        <taxon>Nocardioidaceae</taxon>
        <taxon>Nocardioides</taxon>
    </lineage>
</organism>
<feature type="compositionally biased region" description="Basic and acidic residues" evidence="1">
    <location>
        <begin position="7"/>
        <end position="20"/>
    </location>
</feature>
<dbReference type="AlphaFoldDB" id="A0A417XUK8"/>
<evidence type="ECO:0008006" key="4">
    <source>
        <dbReference type="Google" id="ProtNLM"/>
    </source>
</evidence>
<protein>
    <recommendedName>
        <fullName evidence="4">DUF3039 domain-containing protein</fullName>
    </recommendedName>
</protein>